<evidence type="ECO:0000313" key="2">
    <source>
        <dbReference type="EMBL" id="WMV32321.1"/>
    </source>
</evidence>
<sequence>MESIDLQILHSGEIEVDRTLLNSTVIAITENRNGYESGDIDIDLQQILFYSAQFHSDIDSIMPVDFLMRVRDDIQLTEVLALPIVIDCPFMDCMRSLYGDTAQAPQTTARVVVLSTSPGGGLKMRQCLPRLGQPWLLAWAFAPLPFLLTSSLDLLHPHLALGGLLDYRVLQDEETISKKKKMKVMMMMMKKEKKKKKKKEGEKGRKLHDQKLQ</sequence>
<reference evidence="2" key="1">
    <citation type="submission" date="2023-08" db="EMBL/GenBank/DDBJ databases">
        <title>A de novo genome assembly of Solanum verrucosum Schlechtendal, a Mexican diploid species geographically isolated from the other diploid A-genome species in potato relatives.</title>
        <authorList>
            <person name="Hosaka K."/>
        </authorList>
    </citation>
    <scope>NUCLEOTIDE SEQUENCE</scope>
    <source>
        <tissue evidence="2">Young leaves</tissue>
    </source>
</reference>
<evidence type="ECO:0000313" key="3">
    <source>
        <dbReference type="Proteomes" id="UP001234989"/>
    </source>
</evidence>
<proteinExistence type="predicted"/>
<feature type="region of interest" description="Disordered" evidence="1">
    <location>
        <begin position="189"/>
        <end position="213"/>
    </location>
</feature>
<protein>
    <submittedName>
        <fullName evidence="2">Uncharacterized protein</fullName>
    </submittedName>
</protein>
<keyword evidence="3" id="KW-1185">Reference proteome</keyword>
<evidence type="ECO:0000256" key="1">
    <source>
        <dbReference type="SAM" id="MobiDB-lite"/>
    </source>
</evidence>
<organism evidence="2 3">
    <name type="scientific">Solanum verrucosum</name>
    <dbReference type="NCBI Taxonomy" id="315347"/>
    <lineage>
        <taxon>Eukaryota</taxon>
        <taxon>Viridiplantae</taxon>
        <taxon>Streptophyta</taxon>
        <taxon>Embryophyta</taxon>
        <taxon>Tracheophyta</taxon>
        <taxon>Spermatophyta</taxon>
        <taxon>Magnoliopsida</taxon>
        <taxon>eudicotyledons</taxon>
        <taxon>Gunneridae</taxon>
        <taxon>Pentapetalae</taxon>
        <taxon>asterids</taxon>
        <taxon>lamiids</taxon>
        <taxon>Solanales</taxon>
        <taxon>Solanaceae</taxon>
        <taxon>Solanoideae</taxon>
        <taxon>Solaneae</taxon>
        <taxon>Solanum</taxon>
    </lineage>
</organism>
<gene>
    <name evidence="2" type="ORF">MTR67_025706</name>
</gene>
<feature type="compositionally biased region" description="Basic and acidic residues" evidence="1">
    <location>
        <begin position="199"/>
        <end position="213"/>
    </location>
</feature>
<dbReference type="EMBL" id="CP133617">
    <property type="protein sequence ID" value="WMV32321.1"/>
    <property type="molecule type" value="Genomic_DNA"/>
</dbReference>
<dbReference type="Proteomes" id="UP001234989">
    <property type="component" value="Chromosome 6"/>
</dbReference>
<accession>A0AAF0R5L8</accession>
<name>A0AAF0R5L8_SOLVR</name>
<dbReference type="AlphaFoldDB" id="A0AAF0R5L8"/>